<protein>
    <submittedName>
        <fullName evidence="2">HlyD family secretion protein</fullName>
    </submittedName>
</protein>
<dbReference type="EMBL" id="CP027806">
    <property type="protein sequence ID" value="AXJ01188.1"/>
    <property type="molecule type" value="Genomic_DNA"/>
</dbReference>
<gene>
    <name evidence="2" type="ORF">CYPRO_1938</name>
</gene>
<dbReference type="KEGG" id="cprv:CYPRO_1938"/>
<name>A0A345UL36_9BACT</name>
<dbReference type="RefSeq" id="WP_114984412.1">
    <property type="nucleotide sequence ID" value="NZ_CP027806.1"/>
</dbReference>
<dbReference type="InterPro" id="IPR059052">
    <property type="entry name" value="HH_YbhG-like"/>
</dbReference>
<accession>A0A345UL36</accession>
<organism evidence="2 3">
    <name type="scientific">Cyclonatronum proteinivorum</name>
    <dbReference type="NCBI Taxonomy" id="1457365"/>
    <lineage>
        <taxon>Bacteria</taxon>
        <taxon>Pseudomonadati</taxon>
        <taxon>Balneolota</taxon>
        <taxon>Balneolia</taxon>
        <taxon>Balneolales</taxon>
        <taxon>Cyclonatronaceae</taxon>
        <taxon>Cyclonatronum</taxon>
    </lineage>
</organism>
<evidence type="ECO:0000313" key="2">
    <source>
        <dbReference type="EMBL" id="AXJ01188.1"/>
    </source>
</evidence>
<proteinExistence type="predicted"/>
<dbReference type="Proteomes" id="UP000254808">
    <property type="component" value="Chromosome"/>
</dbReference>
<dbReference type="PANTHER" id="PTHR30438">
    <property type="entry name" value="36 KDA ANTIGEN-RELATED"/>
    <property type="match status" value="1"/>
</dbReference>
<sequence>MKDLKLLALIGAVSLLLMAVIAWFAIQQRAQPLQPGYPARVVAETLHFTTKVPGRVLEVHAHEGQLMPAGSLLMTLDFPELEAKISQAEGAVGAAQAQYELALNGPSAFDTGRARASLEAAEAQYQLAKRSLDRISALYSDSLIAAQDFDEMQARYQAAAAQKQAAALLFEDLMAGTRQEKISMAQGDLQRTEATLHELRGLYEERFIRTADAVHIESVNLRRGELAPQGYTLISGYLPDQVYIRLSVPESELSHFQEGVSIHGKISANGAEGQFRVLSRRVLPGYAVRSAAFPNSSFEEQWFEIRMRPDTALLEQLPGNGAQVILYPEGEDA</sequence>
<dbReference type="Gene3D" id="2.40.50.100">
    <property type="match status" value="1"/>
</dbReference>
<dbReference type="Pfam" id="PF25881">
    <property type="entry name" value="HH_YBHG"/>
    <property type="match status" value="1"/>
</dbReference>
<reference evidence="2 3" key="1">
    <citation type="submission" date="2018-03" db="EMBL/GenBank/DDBJ databases">
        <title>Phenotypic and genomic properties of Cyclonatronum proteinivorum gen. nov., sp. nov., a haloalkaliphilic bacteroidete from soda lakes possessing Na+-translocating rhodopsin.</title>
        <authorList>
            <person name="Toshchakov S.V."/>
            <person name="Korzhenkov A."/>
            <person name="Samarov N.I."/>
            <person name="Kublanov I.V."/>
            <person name="Muntyan M.S."/>
            <person name="Sorokin D.Y."/>
        </authorList>
    </citation>
    <scope>NUCLEOTIDE SEQUENCE [LARGE SCALE GENOMIC DNA]</scope>
    <source>
        <strain evidence="2 3">Omega</strain>
    </source>
</reference>
<dbReference type="AlphaFoldDB" id="A0A345UL36"/>
<feature type="domain" description="YbhG-like alpha-helical hairpin" evidence="1">
    <location>
        <begin position="77"/>
        <end position="197"/>
    </location>
</feature>
<evidence type="ECO:0000259" key="1">
    <source>
        <dbReference type="Pfam" id="PF25881"/>
    </source>
</evidence>
<evidence type="ECO:0000313" key="3">
    <source>
        <dbReference type="Proteomes" id="UP000254808"/>
    </source>
</evidence>
<dbReference type="Gene3D" id="1.10.287.470">
    <property type="entry name" value="Helix hairpin bin"/>
    <property type="match status" value="2"/>
</dbReference>
<dbReference type="OrthoDB" id="9798190at2"/>
<keyword evidence="3" id="KW-1185">Reference proteome</keyword>